<dbReference type="Pfam" id="PF00440">
    <property type="entry name" value="TetR_N"/>
    <property type="match status" value="1"/>
</dbReference>
<dbReference type="EMBL" id="JXQQ01000019">
    <property type="protein sequence ID" value="KIQ33823.1"/>
    <property type="molecule type" value="Genomic_DNA"/>
</dbReference>
<dbReference type="RefSeq" id="WP_042578481.1">
    <property type="nucleotide sequence ID" value="NZ_JXQQ01000019.1"/>
</dbReference>
<dbReference type="InterPro" id="IPR025996">
    <property type="entry name" value="MT1864/Rv1816-like_C"/>
</dbReference>
<dbReference type="InterPro" id="IPR001647">
    <property type="entry name" value="HTH_TetR"/>
</dbReference>
<evidence type="ECO:0000256" key="4">
    <source>
        <dbReference type="PROSITE-ProRule" id="PRU00335"/>
    </source>
</evidence>
<gene>
    <name evidence="6" type="ORF">RT97_09215</name>
</gene>
<name>A0A0D0LWW5_VARPD</name>
<keyword evidence="2 4" id="KW-0238">DNA-binding</keyword>
<dbReference type="Pfam" id="PF13305">
    <property type="entry name" value="TetR_C_33"/>
    <property type="match status" value="1"/>
</dbReference>
<feature type="domain" description="HTH tetR-type" evidence="5">
    <location>
        <begin position="17"/>
        <end position="77"/>
    </location>
</feature>
<evidence type="ECO:0000256" key="1">
    <source>
        <dbReference type="ARBA" id="ARBA00023015"/>
    </source>
</evidence>
<dbReference type="OrthoDB" id="5293556at2"/>
<dbReference type="Gene3D" id="1.10.357.10">
    <property type="entry name" value="Tetracycline Repressor, domain 2"/>
    <property type="match status" value="1"/>
</dbReference>
<evidence type="ECO:0000313" key="7">
    <source>
        <dbReference type="Proteomes" id="UP000032067"/>
    </source>
</evidence>
<keyword evidence="3" id="KW-0804">Transcription</keyword>
<dbReference type="InterPro" id="IPR050109">
    <property type="entry name" value="HTH-type_TetR-like_transc_reg"/>
</dbReference>
<organism evidence="6 7">
    <name type="scientific">Variovorax paradoxus</name>
    <dbReference type="NCBI Taxonomy" id="34073"/>
    <lineage>
        <taxon>Bacteria</taxon>
        <taxon>Pseudomonadati</taxon>
        <taxon>Pseudomonadota</taxon>
        <taxon>Betaproteobacteria</taxon>
        <taxon>Burkholderiales</taxon>
        <taxon>Comamonadaceae</taxon>
        <taxon>Variovorax</taxon>
    </lineage>
</organism>
<dbReference type="AlphaFoldDB" id="A0A0D0LWW5"/>
<dbReference type="InterPro" id="IPR009057">
    <property type="entry name" value="Homeodomain-like_sf"/>
</dbReference>
<dbReference type="SUPFAM" id="SSF48498">
    <property type="entry name" value="Tetracyclin repressor-like, C-terminal domain"/>
    <property type="match status" value="1"/>
</dbReference>
<dbReference type="PRINTS" id="PR00455">
    <property type="entry name" value="HTHTETR"/>
</dbReference>
<evidence type="ECO:0000313" key="6">
    <source>
        <dbReference type="EMBL" id="KIQ33823.1"/>
    </source>
</evidence>
<keyword evidence="1" id="KW-0805">Transcription regulation</keyword>
<dbReference type="InterPro" id="IPR036271">
    <property type="entry name" value="Tet_transcr_reg_TetR-rel_C_sf"/>
</dbReference>
<protein>
    <recommendedName>
        <fullName evidence="5">HTH tetR-type domain-containing protein</fullName>
    </recommendedName>
</protein>
<proteinExistence type="predicted"/>
<dbReference type="GO" id="GO:0000976">
    <property type="term" value="F:transcription cis-regulatory region binding"/>
    <property type="evidence" value="ECO:0007669"/>
    <property type="project" value="TreeGrafter"/>
</dbReference>
<evidence type="ECO:0000256" key="3">
    <source>
        <dbReference type="ARBA" id="ARBA00023163"/>
    </source>
</evidence>
<feature type="DNA-binding region" description="H-T-H motif" evidence="4">
    <location>
        <begin position="40"/>
        <end position="59"/>
    </location>
</feature>
<reference evidence="6 7" key="1">
    <citation type="submission" date="2014-12" db="EMBL/GenBank/DDBJ databases">
        <title>16Stimator: statistical estimation of ribosomal gene copy numbers from draft genome assemblies.</title>
        <authorList>
            <person name="Perisin M.A."/>
            <person name="Vetter M."/>
            <person name="Gilbert J.A."/>
            <person name="Bergelson J."/>
        </authorList>
    </citation>
    <scope>NUCLEOTIDE SEQUENCE [LARGE SCALE GENOMIC DNA]</scope>
    <source>
        <strain evidence="6 7">MEDvA23</strain>
    </source>
</reference>
<accession>A0A0D0LWW5</accession>
<evidence type="ECO:0000259" key="5">
    <source>
        <dbReference type="PROSITE" id="PS50977"/>
    </source>
</evidence>
<dbReference type="Proteomes" id="UP000032067">
    <property type="component" value="Unassembled WGS sequence"/>
</dbReference>
<evidence type="ECO:0000256" key="2">
    <source>
        <dbReference type="ARBA" id="ARBA00023125"/>
    </source>
</evidence>
<dbReference type="PROSITE" id="PS50977">
    <property type="entry name" value="HTH_TETR_2"/>
    <property type="match status" value="1"/>
</dbReference>
<dbReference type="PANTHER" id="PTHR30055:SF220">
    <property type="entry name" value="TETR-FAMILY REGULATORY PROTEIN"/>
    <property type="match status" value="1"/>
</dbReference>
<dbReference type="GO" id="GO:0003700">
    <property type="term" value="F:DNA-binding transcription factor activity"/>
    <property type="evidence" value="ECO:0007669"/>
    <property type="project" value="TreeGrafter"/>
</dbReference>
<dbReference type="PANTHER" id="PTHR30055">
    <property type="entry name" value="HTH-TYPE TRANSCRIPTIONAL REGULATOR RUTR"/>
    <property type="match status" value="1"/>
</dbReference>
<comment type="caution">
    <text evidence="6">The sequence shown here is derived from an EMBL/GenBank/DDBJ whole genome shotgun (WGS) entry which is preliminary data.</text>
</comment>
<sequence>MAARKKAVQAPAPYHHGDLRAALIQATEGLLAENGIEGFSLREVARRAGVSPAAPLHHFGSAAGLLTEVSILGFEELTRCLREGTASGGDDPARRLRGQGVGYVQFALAYPGRFQLMFRKDRLVWDERLKQAADAAFLELESVVRDYRRWGRDKPLDHATQAAVIAAWSTVHGFAHLALDEKFGGPADAQGTRSFVDGMLPEIMRQLWP</sequence>
<dbReference type="SUPFAM" id="SSF46689">
    <property type="entry name" value="Homeodomain-like"/>
    <property type="match status" value="1"/>
</dbReference>